<dbReference type="RefSeq" id="WP_281842772.1">
    <property type="nucleotide sequence ID" value="NZ_BROH01000007.1"/>
</dbReference>
<dbReference type="Proteomes" id="UP001144205">
    <property type="component" value="Unassembled WGS sequence"/>
</dbReference>
<keyword evidence="3" id="KW-1185">Reference proteome</keyword>
<dbReference type="InterPro" id="IPR056644">
    <property type="entry name" value="DUF7742"/>
</dbReference>
<dbReference type="Pfam" id="PF24891">
    <property type="entry name" value="DUF7742"/>
    <property type="match status" value="1"/>
</dbReference>
<name>A0ABQ5LUS5_9RHOB</name>
<accession>A0ABQ5LUS5</accession>
<evidence type="ECO:0000313" key="2">
    <source>
        <dbReference type="EMBL" id="GKY88739.1"/>
    </source>
</evidence>
<feature type="domain" description="DUF7742" evidence="1">
    <location>
        <begin position="2"/>
        <end position="88"/>
    </location>
</feature>
<dbReference type="EMBL" id="BROH01000007">
    <property type="protein sequence ID" value="GKY88739.1"/>
    <property type="molecule type" value="Genomic_DNA"/>
</dbReference>
<gene>
    <name evidence="2" type="ORF">STA1M1_26080</name>
</gene>
<comment type="caution">
    <text evidence="2">The sequence shown here is derived from an EMBL/GenBank/DDBJ whole genome shotgun (WGS) entry which is preliminary data.</text>
</comment>
<organism evidence="2 3">
    <name type="scientific">Sinisalibacter aestuarii</name>
    <dbReference type="NCBI Taxonomy" id="2949426"/>
    <lineage>
        <taxon>Bacteria</taxon>
        <taxon>Pseudomonadati</taxon>
        <taxon>Pseudomonadota</taxon>
        <taxon>Alphaproteobacteria</taxon>
        <taxon>Rhodobacterales</taxon>
        <taxon>Roseobacteraceae</taxon>
        <taxon>Sinisalibacter</taxon>
    </lineage>
</organism>
<evidence type="ECO:0000259" key="1">
    <source>
        <dbReference type="Pfam" id="PF24891"/>
    </source>
</evidence>
<proteinExistence type="predicted"/>
<protein>
    <recommendedName>
        <fullName evidence="1">DUF7742 domain-containing protein</fullName>
    </recommendedName>
</protein>
<evidence type="ECO:0000313" key="3">
    <source>
        <dbReference type="Proteomes" id="UP001144205"/>
    </source>
</evidence>
<sequence>MRPVLHGDLTMAGLALLAAPPEARPMLLARMLEEADRADSYRKTTGRAHPHLGCGSLMSVAMSRPRMAEPYLDDPDYAACLGLVLQALVARAR</sequence>
<reference evidence="2" key="1">
    <citation type="journal article" date="2023" name="Int. J. Syst. Evol. Microbiol.">
        <title>Sinisalibacter aestuarii sp. nov., isolated from estuarine sediment of the Arakawa River.</title>
        <authorList>
            <person name="Arafat S.T."/>
            <person name="Hirano S."/>
            <person name="Sato A."/>
            <person name="Takeuchi K."/>
            <person name="Yasuda T."/>
            <person name="Terahara T."/>
            <person name="Hamada M."/>
            <person name="Kobayashi T."/>
        </authorList>
    </citation>
    <scope>NUCLEOTIDE SEQUENCE</scope>
    <source>
        <strain evidence="2">B-399</strain>
    </source>
</reference>